<organism evidence="12 13">
    <name type="scientific">Cohnella nanjingensis</name>
    <dbReference type="NCBI Taxonomy" id="1387779"/>
    <lineage>
        <taxon>Bacteria</taxon>
        <taxon>Bacillati</taxon>
        <taxon>Bacillota</taxon>
        <taxon>Bacilli</taxon>
        <taxon>Bacillales</taxon>
        <taxon>Paenibacillaceae</taxon>
        <taxon>Cohnella</taxon>
    </lineage>
</organism>
<dbReference type="PRINTS" id="PR00781">
    <property type="entry name" value="LIPOSIGPTASE"/>
</dbReference>
<evidence type="ECO:0000256" key="2">
    <source>
        <dbReference type="ARBA" id="ARBA00022475"/>
    </source>
</evidence>
<feature type="transmembrane region" description="Helical" evidence="9">
    <location>
        <begin position="20"/>
        <end position="39"/>
    </location>
</feature>
<dbReference type="GO" id="GO:0004190">
    <property type="term" value="F:aspartic-type endopeptidase activity"/>
    <property type="evidence" value="ECO:0007669"/>
    <property type="project" value="UniProtKB-UniRule"/>
</dbReference>
<accession>A0A7X0RX90</accession>
<gene>
    <name evidence="9 12" type="primary">lspA</name>
    <name evidence="12" type="ORF">H7C19_32345</name>
</gene>
<dbReference type="Pfam" id="PF01252">
    <property type="entry name" value="Peptidase_A8"/>
    <property type="match status" value="1"/>
</dbReference>
<reference evidence="12 13" key="1">
    <citation type="submission" date="2020-08" db="EMBL/GenBank/DDBJ databases">
        <title>Cohnella phylogeny.</title>
        <authorList>
            <person name="Dunlap C."/>
        </authorList>
    </citation>
    <scope>NUCLEOTIDE SEQUENCE [LARGE SCALE GENOMIC DNA]</scope>
    <source>
        <strain evidence="12 13">DSM 28246</strain>
    </source>
</reference>
<comment type="function">
    <text evidence="9 10">This protein specifically catalyzes the removal of signal peptides from prolipoproteins.</text>
</comment>
<keyword evidence="3 9" id="KW-0645">Protease</keyword>
<dbReference type="InterPro" id="IPR001872">
    <property type="entry name" value="Peptidase_A8"/>
</dbReference>
<evidence type="ECO:0000256" key="6">
    <source>
        <dbReference type="ARBA" id="ARBA00022801"/>
    </source>
</evidence>
<dbReference type="RefSeq" id="WP_185673209.1">
    <property type="nucleotide sequence ID" value="NZ_JACJVP010000071.1"/>
</dbReference>
<comment type="caution">
    <text evidence="12">The sequence shown here is derived from an EMBL/GenBank/DDBJ whole genome shotgun (WGS) entry which is preliminary data.</text>
</comment>
<evidence type="ECO:0000256" key="5">
    <source>
        <dbReference type="ARBA" id="ARBA00022750"/>
    </source>
</evidence>
<evidence type="ECO:0000256" key="11">
    <source>
        <dbReference type="RuleBase" id="RU004181"/>
    </source>
</evidence>
<dbReference type="HAMAP" id="MF_00161">
    <property type="entry name" value="LspA"/>
    <property type="match status" value="1"/>
</dbReference>
<feature type="transmembrane region" description="Helical" evidence="9">
    <location>
        <begin position="59"/>
        <end position="76"/>
    </location>
</feature>
<evidence type="ECO:0000256" key="3">
    <source>
        <dbReference type="ARBA" id="ARBA00022670"/>
    </source>
</evidence>
<protein>
    <recommendedName>
        <fullName evidence="9">Lipoprotein signal peptidase</fullName>
        <ecNumber evidence="9">3.4.23.36</ecNumber>
    </recommendedName>
    <alternativeName>
        <fullName evidence="9">Prolipoprotein signal peptidase</fullName>
    </alternativeName>
    <alternativeName>
        <fullName evidence="9">Signal peptidase II</fullName>
        <shortName evidence="9">SPase II</shortName>
    </alternativeName>
</protein>
<proteinExistence type="inferred from homology"/>
<evidence type="ECO:0000256" key="8">
    <source>
        <dbReference type="ARBA" id="ARBA00023136"/>
    </source>
</evidence>
<keyword evidence="2 9" id="KW-1003">Cell membrane</keyword>
<sequence length="158" mass="17465">MVRYYSIAIGIIIADHVVKWLVSAYMAIGQQITIIPGVFGLASVRNRGAAFGMLQDQRSFFLIATSVVLVGVSLYLRKTYREKKLLSYGLALILGGALGNFIDRVFKGEVVDMLHVRFIDFPVFNVADSFLCMGVLILLIDSWRDARTNRSSSGLPSA</sequence>
<evidence type="ECO:0000256" key="10">
    <source>
        <dbReference type="RuleBase" id="RU000594"/>
    </source>
</evidence>
<evidence type="ECO:0000256" key="7">
    <source>
        <dbReference type="ARBA" id="ARBA00022989"/>
    </source>
</evidence>
<evidence type="ECO:0000313" key="13">
    <source>
        <dbReference type="Proteomes" id="UP000547209"/>
    </source>
</evidence>
<comment type="pathway">
    <text evidence="9">Protein modification; lipoprotein biosynthesis (signal peptide cleavage).</text>
</comment>
<dbReference type="UniPathway" id="UPA00665"/>
<keyword evidence="4 9" id="KW-0812">Transmembrane</keyword>
<dbReference type="PANTHER" id="PTHR33695:SF1">
    <property type="entry name" value="LIPOPROTEIN SIGNAL PEPTIDASE"/>
    <property type="match status" value="1"/>
</dbReference>
<keyword evidence="7 9" id="KW-1133">Transmembrane helix</keyword>
<dbReference type="GO" id="GO:0005886">
    <property type="term" value="C:plasma membrane"/>
    <property type="evidence" value="ECO:0007669"/>
    <property type="project" value="UniProtKB-SubCell"/>
</dbReference>
<name>A0A7X0RX90_9BACL</name>
<dbReference type="GO" id="GO:0006508">
    <property type="term" value="P:proteolysis"/>
    <property type="evidence" value="ECO:0007669"/>
    <property type="project" value="UniProtKB-KW"/>
</dbReference>
<dbReference type="AlphaFoldDB" id="A0A7X0RX90"/>
<dbReference type="NCBIfam" id="TIGR00077">
    <property type="entry name" value="lspA"/>
    <property type="match status" value="1"/>
</dbReference>
<comment type="similarity">
    <text evidence="1 9 11">Belongs to the peptidase A8 family.</text>
</comment>
<dbReference type="Proteomes" id="UP000547209">
    <property type="component" value="Unassembled WGS sequence"/>
</dbReference>
<keyword evidence="6 9" id="KW-0378">Hydrolase</keyword>
<dbReference type="EMBL" id="JACJVP010000071">
    <property type="protein sequence ID" value="MBB6675359.1"/>
    <property type="molecule type" value="Genomic_DNA"/>
</dbReference>
<evidence type="ECO:0000313" key="12">
    <source>
        <dbReference type="EMBL" id="MBB6675359.1"/>
    </source>
</evidence>
<evidence type="ECO:0000256" key="1">
    <source>
        <dbReference type="ARBA" id="ARBA00006139"/>
    </source>
</evidence>
<feature type="transmembrane region" description="Helical" evidence="9">
    <location>
        <begin position="122"/>
        <end position="140"/>
    </location>
</feature>
<comment type="subcellular location">
    <subcellularLocation>
        <location evidence="9">Cell membrane</location>
        <topology evidence="9">Multi-pass membrane protein</topology>
    </subcellularLocation>
</comment>
<keyword evidence="8 9" id="KW-0472">Membrane</keyword>
<dbReference type="EC" id="3.4.23.36" evidence="9"/>
<comment type="catalytic activity">
    <reaction evidence="9 10">
        <text>Release of signal peptides from bacterial membrane prolipoproteins. Hydrolyzes -Xaa-Yaa-Zaa-|-(S,diacylglyceryl)Cys-, in which Xaa is hydrophobic (preferably Leu), and Yaa (Ala or Ser) and Zaa (Gly or Ala) have small, neutral side chains.</text>
        <dbReference type="EC" id="3.4.23.36"/>
    </reaction>
</comment>
<feature type="transmembrane region" description="Helical" evidence="9">
    <location>
        <begin position="85"/>
        <end position="102"/>
    </location>
</feature>
<keyword evidence="5 9" id="KW-0064">Aspartyl protease</keyword>
<evidence type="ECO:0000256" key="4">
    <source>
        <dbReference type="ARBA" id="ARBA00022692"/>
    </source>
</evidence>
<keyword evidence="13" id="KW-1185">Reference proteome</keyword>
<feature type="active site" evidence="9">
    <location>
        <position position="112"/>
    </location>
</feature>
<dbReference type="PROSITE" id="PS00855">
    <property type="entry name" value="SPASE_II"/>
    <property type="match status" value="1"/>
</dbReference>
<evidence type="ECO:0000256" key="9">
    <source>
        <dbReference type="HAMAP-Rule" id="MF_00161"/>
    </source>
</evidence>
<feature type="active site" evidence="9">
    <location>
        <position position="128"/>
    </location>
</feature>
<dbReference type="PANTHER" id="PTHR33695">
    <property type="entry name" value="LIPOPROTEIN SIGNAL PEPTIDASE"/>
    <property type="match status" value="1"/>
</dbReference>